<accession>A0A6S7JCB6</accession>
<name>A0A6S7JCB6_PARCT</name>
<dbReference type="GO" id="GO:0061630">
    <property type="term" value="F:ubiquitin protein ligase activity"/>
    <property type="evidence" value="ECO:0007669"/>
    <property type="project" value="InterPro"/>
</dbReference>
<keyword evidence="2" id="KW-0808">Transferase</keyword>
<dbReference type="InterPro" id="IPR039903">
    <property type="entry name" value="Zswim2"/>
</dbReference>
<dbReference type="InterPro" id="IPR007527">
    <property type="entry name" value="Znf_SWIM"/>
</dbReference>
<dbReference type="PANTHER" id="PTHR21540:SF0">
    <property type="entry name" value="PHD FAMILY PROTEIN"/>
    <property type="match status" value="1"/>
</dbReference>
<keyword evidence="2" id="KW-0695">RNA-directed DNA polymerase</keyword>
<protein>
    <submittedName>
        <fullName evidence="2">LINE-1 reverse transcriptase-like</fullName>
    </submittedName>
</protein>
<dbReference type="Proteomes" id="UP001152795">
    <property type="component" value="Unassembled WGS sequence"/>
</dbReference>
<organism evidence="2 3">
    <name type="scientific">Paramuricea clavata</name>
    <name type="common">Red gorgonian</name>
    <name type="synonym">Violescent sea-whip</name>
    <dbReference type="NCBI Taxonomy" id="317549"/>
    <lineage>
        <taxon>Eukaryota</taxon>
        <taxon>Metazoa</taxon>
        <taxon>Cnidaria</taxon>
        <taxon>Anthozoa</taxon>
        <taxon>Octocorallia</taxon>
        <taxon>Malacalcyonacea</taxon>
        <taxon>Plexauridae</taxon>
        <taxon>Paramuricea</taxon>
    </lineage>
</organism>
<dbReference type="PROSITE" id="PS50966">
    <property type="entry name" value="ZF_SWIM"/>
    <property type="match status" value="1"/>
</dbReference>
<feature type="compositionally biased region" description="Basic residues" evidence="1">
    <location>
        <begin position="545"/>
        <end position="562"/>
    </location>
</feature>
<dbReference type="AlphaFoldDB" id="A0A6S7JCB6"/>
<dbReference type="GO" id="GO:0003964">
    <property type="term" value="F:RNA-directed DNA polymerase activity"/>
    <property type="evidence" value="ECO:0007669"/>
    <property type="project" value="UniProtKB-KW"/>
</dbReference>
<comment type="caution">
    <text evidence="2">The sequence shown here is derived from an EMBL/GenBank/DDBJ whole genome shotgun (WGS) entry which is preliminary data.</text>
</comment>
<dbReference type="OrthoDB" id="10048910at2759"/>
<evidence type="ECO:0000313" key="2">
    <source>
        <dbReference type="EMBL" id="CAB4026600.1"/>
    </source>
</evidence>
<dbReference type="PANTHER" id="PTHR21540">
    <property type="entry name" value="RING FINGER AND SWIM DOMAIN-CONTAINING PROTEIN 2"/>
    <property type="match status" value="1"/>
</dbReference>
<sequence length="912" mass="103543">MGIFNEIECKHVKELPFDIDGFCHFQLECDPSNIMKSSKDGRRWKTWCTSKRKEHRGVRRRARCGGSWKCPNEDCLFLRKKGSPNDVQFTNNGTGKKCFICEEEAIFVECKAIKVWEFSSDKNLVDIYHSGMHTCHAIPNRRNVHVEQKLKVDFTKHSSLKPSEAVANTLVCALKEGNTWEEIDALAESLADSRRVQDTKAKATKSLESHGHSFDALCEFKKFCDERDPYLLYRFNDERQNGNNTFVFKCSRFQANLAMSMDCEKTGLLHDQYCYADATHKRCPGFKTITLWVYHPLLRKLVKLATMESTTVDTEAMVQFWSLFNEVLQDVSGDKTYVFNPAGWVLDEAGAEWNAIRIVFGEDAMAKVVSCEFHYKQSVGRKSGKLDDKHKAEFEALAWALMEANTVSVFEKKRADLNRFIKNNAAYSSVLNSWVEWWNNRKTHIFRAFKTTMKTLNMNMAETGHSTWVKSGAIHLTLVDAARHDVGENVRLEKTVQGTEKKGRESQIKRVREFGEEVLDEDFEGDPYSVNDAYSVVDPKATHSPTKRGKKSKSSGKGKQKASSKTWTKQELKTIKSAKSEASEMSITRTVKIASDHAKFSVTHGKNTYDVDICHTPSCSCPDNRPRPCKHILWVYFYVLNIKEDNSLLREKRLTKDVLQSILSKMAVQESSGITISSNDNQSLHLNQESESQQTSNRETVHSSPLFSSSSTSHISLQTGSEETIPVYHHPAQRSTNYENVHPRPLFSSPPSRTSMQTVLQETIYHHPQPSTSYESMHASPLTSYPSTSPTASIPLPRPLVVSQGIYMLSLLGCCHPSVSVCYGCPNPLQVNGYKTPPPYDLVIVTKMRREFPHNGTKWSKLGNVYFHANFQCLRSRLPFFSSEMVQLQPGIASYLQPIHKQALAHNLGLRL</sequence>
<feature type="region of interest" description="Disordered" evidence="1">
    <location>
        <begin position="686"/>
        <end position="715"/>
    </location>
</feature>
<feature type="region of interest" description="Disordered" evidence="1">
    <location>
        <begin position="523"/>
        <end position="571"/>
    </location>
</feature>
<keyword evidence="2" id="KW-0548">Nucleotidyltransferase</keyword>
<proteinExistence type="predicted"/>
<feature type="compositionally biased region" description="Low complexity" evidence="1">
    <location>
        <begin position="702"/>
        <end position="715"/>
    </location>
</feature>
<dbReference type="GO" id="GO:0008270">
    <property type="term" value="F:zinc ion binding"/>
    <property type="evidence" value="ECO:0007669"/>
    <property type="project" value="InterPro"/>
</dbReference>
<evidence type="ECO:0000313" key="3">
    <source>
        <dbReference type="Proteomes" id="UP001152795"/>
    </source>
</evidence>
<feature type="compositionally biased region" description="Polar residues" evidence="1">
    <location>
        <begin position="686"/>
        <end position="698"/>
    </location>
</feature>
<reference evidence="2" key="1">
    <citation type="submission" date="2020-04" db="EMBL/GenBank/DDBJ databases">
        <authorList>
            <person name="Alioto T."/>
            <person name="Alioto T."/>
            <person name="Gomez Garrido J."/>
        </authorList>
    </citation>
    <scope>NUCLEOTIDE SEQUENCE</scope>
    <source>
        <strain evidence="2">A484AB</strain>
    </source>
</reference>
<keyword evidence="3" id="KW-1185">Reference proteome</keyword>
<dbReference type="EMBL" id="CACRXK020014298">
    <property type="protein sequence ID" value="CAB4026600.1"/>
    <property type="molecule type" value="Genomic_DNA"/>
</dbReference>
<evidence type="ECO:0000256" key="1">
    <source>
        <dbReference type="SAM" id="MobiDB-lite"/>
    </source>
</evidence>
<gene>
    <name evidence="2" type="ORF">PACLA_8A024147</name>
</gene>